<name>A0A7E4VFD2_PANRE</name>
<keyword evidence="2" id="KW-1185">Reference proteome</keyword>
<evidence type="ECO:0000313" key="3">
    <source>
        <dbReference type="WBParaSite" id="Pan_g19825.t1"/>
    </source>
</evidence>
<accession>A0A7E4VFD2</accession>
<reference evidence="3" key="2">
    <citation type="submission" date="2020-10" db="UniProtKB">
        <authorList>
            <consortium name="WormBaseParasite"/>
        </authorList>
    </citation>
    <scope>IDENTIFICATION</scope>
</reference>
<evidence type="ECO:0000256" key="1">
    <source>
        <dbReference type="SAM" id="MobiDB-lite"/>
    </source>
</evidence>
<dbReference type="AlphaFoldDB" id="A0A7E4VFD2"/>
<proteinExistence type="predicted"/>
<feature type="compositionally biased region" description="Basic and acidic residues" evidence="1">
    <location>
        <begin position="64"/>
        <end position="75"/>
    </location>
</feature>
<feature type="region of interest" description="Disordered" evidence="1">
    <location>
        <begin position="28"/>
        <end position="97"/>
    </location>
</feature>
<dbReference type="Proteomes" id="UP000492821">
    <property type="component" value="Unassembled WGS sequence"/>
</dbReference>
<organism evidence="2 3">
    <name type="scientific">Panagrellus redivivus</name>
    <name type="common">Microworm</name>
    <dbReference type="NCBI Taxonomy" id="6233"/>
    <lineage>
        <taxon>Eukaryota</taxon>
        <taxon>Metazoa</taxon>
        <taxon>Ecdysozoa</taxon>
        <taxon>Nematoda</taxon>
        <taxon>Chromadorea</taxon>
        <taxon>Rhabditida</taxon>
        <taxon>Tylenchina</taxon>
        <taxon>Panagrolaimomorpha</taxon>
        <taxon>Panagrolaimoidea</taxon>
        <taxon>Panagrolaimidae</taxon>
        <taxon>Panagrellus</taxon>
    </lineage>
</organism>
<reference evidence="2" key="1">
    <citation type="journal article" date="2013" name="Genetics">
        <title>The draft genome and transcriptome of Panagrellus redivivus are shaped by the harsh demands of a free-living lifestyle.</title>
        <authorList>
            <person name="Srinivasan J."/>
            <person name="Dillman A.R."/>
            <person name="Macchietto M.G."/>
            <person name="Heikkinen L."/>
            <person name="Lakso M."/>
            <person name="Fracchia K.M."/>
            <person name="Antoshechkin I."/>
            <person name="Mortazavi A."/>
            <person name="Wong G."/>
            <person name="Sternberg P.W."/>
        </authorList>
    </citation>
    <scope>NUCLEOTIDE SEQUENCE [LARGE SCALE GENOMIC DNA]</scope>
    <source>
        <strain evidence="2">MT8872</strain>
    </source>
</reference>
<dbReference type="WBParaSite" id="Pan_g19825.t1">
    <property type="protein sequence ID" value="Pan_g19825.t1"/>
    <property type="gene ID" value="Pan_g19825"/>
</dbReference>
<protein>
    <submittedName>
        <fullName evidence="3">BZIP domain-containing protein</fullName>
    </submittedName>
</protein>
<sequence length="158" mass="18526">MPSAFSPYKPFEVSKNCSNYFSVSERSVNFIDNERKRPNTADKPESDFEPRAKASKSQSPTQYSDHDDYLRDEKLNRRRRGNTESQARNRQHQKIVSEKYAENDRLIAWAKQQLIKDRTDAEQILRDILTKYETMPSKTRATRYDTRTTTGLINLCVP</sequence>
<feature type="compositionally biased region" description="Basic and acidic residues" evidence="1">
    <location>
        <begin position="32"/>
        <end position="52"/>
    </location>
</feature>
<evidence type="ECO:0000313" key="2">
    <source>
        <dbReference type="Proteomes" id="UP000492821"/>
    </source>
</evidence>